<sequence>MKQLRIAFLVPAFPTISETFIVNQIVELKERGHQVMIFAFQKNETENVQELVKEFRLMESSIFHHLPTSGKPQRYLNFFQFLIDRRKDVDFKRLFKIFSYKNFGKKAFNLSYFTRYQWMLEQGEFDIIHAHFGQSGAYVAEMKAYGYLKSAKLITTFHGYDIHPAKLEQYKSVYRDLFAFSDVITCNTPYTFSLLDKLGFNKPARVLPVDLDTSRFKPASIRRSKNKFLLLFVGRLVKFKAAQLTVEILNILNDRGYTNSELVIIGEGPEKNKVLELINKYGFQERVLLTGALKQADIINFMNKADVFLFPGITDSNGRAENQGLVIQEAQAMELPVIVSDAGGMKYGMLNGETGFVVKKNDLETFADKVEELINNEALRIEMGKKGRKFVIENYDSKILGTQLENIYNTALTD</sequence>
<dbReference type="GO" id="GO:0016757">
    <property type="term" value="F:glycosyltransferase activity"/>
    <property type="evidence" value="ECO:0007669"/>
    <property type="project" value="UniProtKB-KW"/>
</dbReference>
<dbReference type="SUPFAM" id="SSF53756">
    <property type="entry name" value="UDP-Glycosyltransferase/glycogen phosphorylase"/>
    <property type="match status" value="1"/>
</dbReference>
<protein>
    <submittedName>
        <fullName evidence="3">Glycosyltransferase</fullName>
        <ecNumber evidence="3">2.4.-.-</ecNumber>
    </submittedName>
</protein>
<dbReference type="EC" id="2.4.-.-" evidence="3"/>
<dbReference type="Gene3D" id="3.40.50.2000">
    <property type="entry name" value="Glycogen Phosphorylase B"/>
    <property type="match status" value="2"/>
</dbReference>
<keyword evidence="3" id="KW-0808">Transferase</keyword>
<reference evidence="4" key="1">
    <citation type="journal article" date="2019" name="Int. J. Syst. Evol. Microbiol.">
        <title>The Global Catalogue of Microorganisms (GCM) 10K type strain sequencing project: providing services to taxonomists for standard genome sequencing and annotation.</title>
        <authorList>
            <consortium name="The Broad Institute Genomics Platform"/>
            <consortium name="The Broad Institute Genome Sequencing Center for Infectious Disease"/>
            <person name="Wu L."/>
            <person name="Ma J."/>
        </authorList>
    </citation>
    <scope>NUCLEOTIDE SEQUENCE [LARGE SCALE GENOMIC DNA]</scope>
    <source>
        <strain evidence="4">CCUG 64793</strain>
    </source>
</reference>
<gene>
    <name evidence="3" type="ORF">ACFQ3Q_05660</name>
</gene>
<name>A0ABW3NNB2_9FLAO</name>
<evidence type="ECO:0000313" key="4">
    <source>
        <dbReference type="Proteomes" id="UP001597131"/>
    </source>
</evidence>
<dbReference type="Proteomes" id="UP001597131">
    <property type="component" value="Unassembled WGS sequence"/>
</dbReference>
<dbReference type="PANTHER" id="PTHR45947:SF3">
    <property type="entry name" value="SULFOQUINOVOSYL TRANSFERASE SQD2"/>
    <property type="match status" value="1"/>
</dbReference>
<organism evidence="3 4">
    <name type="scientific">Salegentibacter chungangensis</name>
    <dbReference type="NCBI Taxonomy" id="1335724"/>
    <lineage>
        <taxon>Bacteria</taxon>
        <taxon>Pseudomonadati</taxon>
        <taxon>Bacteroidota</taxon>
        <taxon>Flavobacteriia</taxon>
        <taxon>Flavobacteriales</taxon>
        <taxon>Flavobacteriaceae</taxon>
        <taxon>Salegentibacter</taxon>
    </lineage>
</organism>
<feature type="domain" description="Glycosyltransferase subfamily 4-like N-terminal" evidence="2">
    <location>
        <begin position="18"/>
        <end position="213"/>
    </location>
</feature>
<dbReference type="InterPro" id="IPR028098">
    <property type="entry name" value="Glyco_trans_4-like_N"/>
</dbReference>
<dbReference type="PANTHER" id="PTHR45947">
    <property type="entry name" value="SULFOQUINOVOSYL TRANSFERASE SQD2"/>
    <property type="match status" value="1"/>
</dbReference>
<evidence type="ECO:0000313" key="3">
    <source>
        <dbReference type="EMBL" id="MFD1095228.1"/>
    </source>
</evidence>
<dbReference type="Pfam" id="PF00534">
    <property type="entry name" value="Glycos_transf_1"/>
    <property type="match status" value="1"/>
</dbReference>
<dbReference type="Pfam" id="PF13439">
    <property type="entry name" value="Glyco_transf_4"/>
    <property type="match status" value="1"/>
</dbReference>
<comment type="caution">
    <text evidence="3">The sequence shown here is derived from an EMBL/GenBank/DDBJ whole genome shotgun (WGS) entry which is preliminary data.</text>
</comment>
<keyword evidence="4" id="KW-1185">Reference proteome</keyword>
<dbReference type="EMBL" id="JBHTLI010000001">
    <property type="protein sequence ID" value="MFD1095228.1"/>
    <property type="molecule type" value="Genomic_DNA"/>
</dbReference>
<evidence type="ECO:0000259" key="2">
    <source>
        <dbReference type="Pfam" id="PF13439"/>
    </source>
</evidence>
<proteinExistence type="predicted"/>
<dbReference type="InterPro" id="IPR050194">
    <property type="entry name" value="Glycosyltransferase_grp1"/>
</dbReference>
<dbReference type="RefSeq" id="WP_380743794.1">
    <property type="nucleotide sequence ID" value="NZ_JBHTLI010000001.1"/>
</dbReference>
<keyword evidence="3" id="KW-0328">Glycosyltransferase</keyword>
<feature type="domain" description="Glycosyl transferase family 1" evidence="1">
    <location>
        <begin position="218"/>
        <end position="389"/>
    </location>
</feature>
<accession>A0ABW3NNB2</accession>
<dbReference type="InterPro" id="IPR001296">
    <property type="entry name" value="Glyco_trans_1"/>
</dbReference>
<evidence type="ECO:0000259" key="1">
    <source>
        <dbReference type="Pfam" id="PF00534"/>
    </source>
</evidence>